<name>A0ABD0KIY7_9CAEN</name>
<dbReference type="Proteomes" id="UP001519460">
    <property type="component" value="Unassembled WGS sequence"/>
</dbReference>
<gene>
    <name evidence="1" type="ORF">BaRGS_00021634</name>
</gene>
<proteinExistence type="predicted"/>
<comment type="caution">
    <text evidence="1">The sequence shown here is derived from an EMBL/GenBank/DDBJ whole genome shotgun (WGS) entry which is preliminary data.</text>
</comment>
<reference evidence="1 2" key="1">
    <citation type="journal article" date="2023" name="Sci. Data">
        <title>Genome assembly of the Korean intertidal mud-creeper Batillaria attramentaria.</title>
        <authorList>
            <person name="Patra A.K."/>
            <person name="Ho P.T."/>
            <person name="Jun S."/>
            <person name="Lee S.J."/>
            <person name="Kim Y."/>
            <person name="Won Y.J."/>
        </authorList>
    </citation>
    <scope>NUCLEOTIDE SEQUENCE [LARGE SCALE GENOMIC DNA]</scope>
    <source>
        <strain evidence="1">Wonlab-2016</strain>
    </source>
</reference>
<organism evidence="1 2">
    <name type="scientific">Batillaria attramentaria</name>
    <dbReference type="NCBI Taxonomy" id="370345"/>
    <lineage>
        <taxon>Eukaryota</taxon>
        <taxon>Metazoa</taxon>
        <taxon>Spiralia</taxon>
        <taxon>Lophotrochozoa</taxon>
        <taxon>Mollusca</taxon>
        <taxon>Gastropoda</taxon>
        <taxon>Caenogastropoda</taxon>
        <taxon>Sorbeoconcha</taxon>
        <taxon>Cerithioidea</taxon>
        <taxon>Batillariidae</taxon>
        <taxon>Batillaria</taxon>
    </lineage>
</organism>
<dbReference type="AlphaFoldDB" id="A0ABD0KIY7"/>
<keyword evidence="2" id="KW-1185">Reference proteome</keyword>
<dbReference type="EMBL" id="JACVVK020000169">
    <property type="protein sequence ID" value="KAK7487139.1"/>
    <property type="molecule type" value="Genomic_DNA"/>
</dbReference>
<sequence length="116" mass="12623">MSSDEVKTDFLWGKAILSAQCRFDSNDVIQCRRRKRPDRLTLSAKTILYPNDPKEIRKMGVITALSSAIECREPGIGGEDYGGEATGQLVDADLLIPGARTMGVKLVEPAEGLRGS</sequence>
<evidence type="ECO:0000313" key="2">
    <source>
        <dbReference type="Proteomes" id="UP001519460"/>
    </source>
</evidence>
<protein>
    <submittedName>
        <fullName evidence="1">Uncharacterized protein</fullName>
    </submittedName>
</protein>
<evidence type="ECO:0000313" key="1">
    <source>
        <dbReference type="EMBL" id="KAK7487139.1"/>
    </source>
</evidence>
<accession>A0ABD0KIY7</accession>